<dbReference type="Proteomes" id="UP001519308">
    <property type="component" value="Unassembled WGS sequence"/>
</dbReference>
<evidence type="ECO:0000313" key="2">
    <source>
        <dbReference type="Proteomes" id="UP001519308"/>
    </source>
</evidence>
<accession>A0ABS4K4N7</accession>
<keyword evidence="2" id="KW-1185">Reference proteome</keyword>
<gene>
    <name evidence="1" type="ORF">J2Z44_002571</name>
</gene>
<protein>
    <submittedName>
        <fullName evidence="1">Uncharacterized protein</fullName>
    </submittedName>
</protein>
<comment type="caution">
    <text evidence="1">The sequence shown here is derived from an EMBL/GenBank/DDBJ whole genome shotgun (WGS) entry which is preliminary data.</text>
</comment>
<name>A0ABS4K4N7_9CLOT</name>
<proteinExistence type="predicted"/>
<reference evidence="1 2" key="1">
    <citation type="submission" date="2021-03" db="EMBL/GenBank/DDBJ databases">
        <title>Genomic Encyclopedia of Type Strains, Phase IV (KMG-IV): sequencing the most valuable type-strain genomes for metagenomic binning, comparative biology and taxonomic classification.</title>
        <authorList>
            <person name="Goeker M."/>
        </authorList>
    </citation>
    <scope>NUCLEOTIDE SEQUENCE [LARGE SCALE GENOMIC DNA]</scope>
    <source>
        <strain evidence="1 2">DSM 28650</strain>
    </source>
</reference>
<sequence>MYNPTFEIMPPERDRFEKLREEFGISLEM</sequence>
<organism evidence="1 2">
    <name type="scientific">Clostridium punense</name>
    <dbReference type="NCBI Taxonomy" id="1054297"/>
    <lineage>
        <taxon>Bacteria</taxon>
        <taxon>Bacillati</taxon>
        <taxon>Bacillota</taxon>
        <taxon>Clostridia</taxon>
        <taxon>Eubacteriales</taxon>
        <taxon>Clostridiaceae</taxon>
        <taxon>Clostridium</taxon>
    </lineage>
</organism>
<dbReference type="EMBL" id="JAGGLL010000019">
    <property type="protein sequence ID" value="MBP2022748.1"/>
    <property type="molecule type" value="Genomic_DNA"/>
</dbReference>
<evidence type="ECO:0000313" key="1">
    <source>
        <dbReference type="EMBL" id="MBP2022748.1"/>
    </source>
</evidence>